<feature type="compositionally biased region" description="Basic and acidic residues" evidence="1">
    <location>
        <begin position="1"/>
        <end position="10"/>
    </location>
</feature>
<organism evidence="2 3">
    <name type="scientific">Paramecium sonneborni</name>
    <dbReference type="NCBI Taxonomy" id="65129"/>
    <lineage>
        <taxon>Eukaryota</taxon>
        <taxon>Sar</taxon>
        <taxon>Alveolata</taxon>
        <taxon>Ciliophora</taxon>
        <taxon>Intramacronucleata</taxon>
        <taxon>Oligohymenophorea</taxon>
        <taxon>Peniculida</taxon>
        <taxon>Parameciidae</taxon>
        <taxon>Paramecium</taxon>
    </lineage>
</organism>
<gene>
    <name evidence="2" type="ORF">PSON_ATCC_30995.1.T0920006</name>
</gene>
<dbReference type="Proteomes" id="UP000692954">
    <property type="component" value="Unassembled WGS sequence"/>
</dbReference>
<evidence type="ECO:0000256" key="1">
    <source>
        <dbReference type="SAM" id="MobiDB-lite"/>
    </source>
</evidence>
<reference evidence="2" key="1">
    <citation type="submission" date="2021-01" db="EMBL/GenBank/DDBJ databases">
        <authorList>
            <consortium name="Genoscope - CEA"/>
            <person name="William W."/>
        </authorList>
    </citation>
    <scope>NUCLEOTIDE SEQUENCE</scope>
</reference>
<evidence type="ECO:0000313" key="3">
    <source>
        <dbReference type="Proteomes" id="UP000692954"/>
    </source>
</evidence>
<sequence>MEEKSIRIKIETPQSESEEQPKIIELIQKDQEKKFRLNRKRNDEKKNIRYSIQKYQLNLIIKNQLQFKRLLYQLFVKKESYDNCTQKIWQNLCSYIIYIKQFIKSQGKRTKMFSTQYCIRISSSILQRIS</sequence>
<feature type="region of interest" description="Disordered" evidence="1">
    <location>
        <begin position="1"/>
        <end position="20"/>
    </location>
</feature>
<comment type="caution">
    <text evidence="2">The sequence shown here is derived from an EMBL/GenBank/DDBJ whole genome shotgun (WGS) entry which is preliminary data.</text>
</comment>
<keyword evidence="3" id="KW-1185">Reference proteome</keyword>
<dbReference type="EMBL" id="CAJJDN010000092">
    <property type="protein sequence ID" value="CAD8108668.1"/>
    <property type="molecule type" value="Genomic_DNA"/>
</dbReference>
<accession>A0A8S1Q1L1</accession>
<protein>
    <submittedName>
        <fullName evidence="2">Uncharacterized protein</fullName>
    </submittedName>
</protein>
<proteinExistence type="predicted"/>
<dbReference type="AlphaFoldDB" id="A0A8S1Q1L1"/>
<evidence type="ECO:0000313" key="2">
    <source>
        <dbReference type="EMBL" id="CAD8108668.1"/>
    </source>
</evidence>
<name>A0A8S1Q1L1_9CILI</name>